<evidence type="ECO:0000256" key="5">
    <source>
        <dbReference type="ARBA" id="ARBA00022839"/>
    </source>
</evidence>
<name>A0A1F6TGL2_9PROT</name>
<comment type="similarity">
    <text evidence="1 6">Belongs to the XseB family.</text>
</comment>
<dbReference type="AlphaFoldDB" id="A0A1F6TGL2"/>
<dbReference type="EC" id="3.1.11.6" evidence="6"/>
<dbReference type="HAMAP" id="MF_00337">
    <property type="entry name" value="Exonuc_7_S"/>
    <property type="match status" value="1"/>
</dbReference>
<keyword evidence="5 6" id="KW-0269">Exonuclease</keyword>
<dbReference type="EMBL" id="MFST01000059">
    <property type="protein sequence ID" value="OGI44277.1"/>
    <property type="molecule type" value="Genomic_DNA"/>
</dbReference>
<gene>
    <name evidence="6" type="primary">xseB</name>
    <name evidence="7" type="ORF">A2V92_07080</name>
</gene>
<dbReference type="NCBIfam" id="NF002140">
    <property type="entry name" value="PRK00977.1-4"/>
    <property type="match status" value="1"/>
</dbReference>
<keyword evidence="2 6" id="KW-0963">Cytoplasm</keyword>
<protein>
    <recommendedName>
        <fullName evidence="6">Exodeoxyribonuclease 7 small subunit</fullName>
        <ecNumber evidence="6">3.1.11.6</ecNumber>
    </recommendedName>
    <alternativeName>
        <fullName evidence="6">Exodeoxyribonuclease VII small subunit</fullName>
        <shortName evidence="6">Exonuclease VII small subunit</shortName>
    </alternativeName>
</protein>
<keyword evidence="3 6" id="KW-0540">Nuclease</keyword>
<comment type="function">
    <text evidence="6">Bidirectionally degrades single-stranded DNA into large acid-insoluble oligonucleotides, which are then degraded further into small acid-soluble oligonucleotides.</text>
</comment>
<dbReference type="Proteomes" id="UP000179344">
    <property type="component" value="Unassembled WGS sequence"/>
</dbReference>
<reference evidence="7 8" key="1">
    <citation type="journal article" date="2016" name="Nat. Commun.">
        <title>Thousands of microbial genomes shed light on interconnected biogeochemical processes in an aquifer system.</title>
        <authorList>
            <person name="Anantharaman K."/>
            <person name="Brown C.T."/>
            <person name="Hug L.A."/>
            <person name="Sharon I."/>
            <person name="Castelle C.J."/>
            <person name="Probst A.J."/>
            <person name="Thomas B.C."/>
            <person name="Singh A."/>
            <person name="Wilkins M.J."/>
            <person name="Karaoz U."/>
            <person name="Brodie E.L."/>
            <person name="Williams K.H."/>
            <person name="Hubbard S.S."/>
            <person name="Banfield J.F."/>
        </authorList>
    </citation>
    <scope>NUCLEOTIDE SEQUENCE [LARGE SCALE GENOMIC DNA]</scope>
</reference>
<organism evidence="7 8">
    <name type="scientific">Candidatus Muproteobacteria bacterium RBG_16_65_31</name>
    <dbReference type="NCBI Taxonomy" id="1817759"/>
    <lineage>
        <taxon>Bacteria</taxon>
        <taxon>Pseudomonadati</taxon>
        <taxon>Pseudomonadota</taxon>
        <taxon>Candidatus Muproteobacteria</taxon>
    </lineage>
</organism>
<proteinExistence type="inferred from homology"/>
<dbReference type="PANTHER" id="PTHR34137">
    <property type="entry name" value="EXODEOXYRIBONUCLEASE 7 SMALL SUBUNIT"/>
    <property type="match status" value="1"/>
</dbReference>
<dbReference type="GO" id="GO:0009318">
    <property type="term" value="C:exodeoxyribonuclease VII complex"/>
    <property type="evidence" value="ECO:0007669"/>
    <property type="project" value="UniProtKB-UniRule"/>
</dbReference>
<comment type="subcellular location">
    <subcellularLocation>
        <location evidence="6">Cytoplasm</location>
    </subcellularLocation>
</comment>
<dbReference type="Pfam" id="PF02609">
    <property type="entry name" value="Exonuc_VII_S"/>
    <property type="match status" value="1"/>
</dbReference>
<evidence type="ECO:0000256" key="2">
    <source>
        <dbReference type="ARBA" id="ARBA00022490"/>
    </source>
</evidence>
<comment type="catalytic activity">
    <reaction evidence="6">
        <text>Exonucleolytic cleavage in either 5'- to 3'- or 3'- to 5'-direction to yield nucleoside 5'-phosphates.</text>
        <dbReference type="EC" id="3.1.11.6"/>
    </reaction>
</comment>
<dbReference type="SUPFAM" id="SSF116842">
    <property type="entry name" value="XseB-like"/>
    <property type="match status" value="1"/>
</dbReference>
<dbReference type="GO" id="GO:0008855">
    <property type="term" value="F:exodeoxyribonuclease VII activity"/>
    <property type="evidence" value="ECO:0007669"/>
    <property type="project" value="UniProtKB-UniRule"/>
</dbReference>
<dbReference type="InterPro" id="IPR003761">
    <property type="entry name" value="Exonuc_VII_S"/>
</dbReference>
<keyword evidence="4 6" id="KW-0378">Hydrolase</keyword>
<comment type="caution">
    <text evidence="7">The sequence shown here is derived from an EMBL/GenBank/DDBJ whole genome shotgun (WGS) entry which is preliminary data.</text>
</comment>
<evidence type="ECO:0000256" key="1">
    <source>
        <dbReference type="ARBA" id="ARBA00009998"/>
    </source>
</evidence>
<dbReference type="NCBIfam" id="TIGR01280">
    <property type="entry name" value="xseB"/>
    <property type="match status" value="1"/>
</dbReference>
<evidence type="ECO:0000313" key="8">
    <source>
        <dbReference type="Proteomes" id="UP000179344"/>
    </source>
</evidence>
<dbReference type="GO" id="GO:0005829">
    <property type="term" value="C:cytosol"/>
    <property type="evidence" value="ECO:0007669"/>
    <property type="project" value="TreeGrafter"/>
</dbReference>
<dbReference type="Gene3D" id="1.10.287.1040">
    <property type="entry name" value="Exonuclease VII, small subunit"/>
    <property type="match status" value="1"/>
</dbReference>
<dbReference type="InterPro" id="IPR037004">
    <property type="entry name" value="Exonuc_VII_ssu_sf"/>
</dbReference>
<dbReference type="PANTHER" id="PTHR34137:SF1">
    <property type="entry name" value="EXODEOXYRIBONUCLEASE 7 SMALL SUBUNIT"/>
    <property type="match status" value="1"/>
</dbReference>
<evidence type="ECO:0000313" key="7">
    <source>
        <dbReference type="EMBL" id="OGI44277.1"/>
    </source>
</evidence>
<sequence length="88" mass="9508">MPANGGAVAKKSGTLPNFEAALAELEKIAEKMESGDQPLEESLRLFQRGIELTRACQQGLKDAEQRVEKLVSKNGELAIKPLEENEGG</sequence>
<evidence type="ECO:0000256" key="3">
    <source>
        <dbReference type="ARBA" id="ARBA00022722"/>
    </source>
</evidence>
<dbReference type="GO" id="GO:0006308">
    <property type="term" value="P:DNA catabolic process"/>
    <property type="evidence" value="ECO:0007669"/>
    <property type="project" value="UniProtKB-UniRule"/>
</dbReference>
<comment type="subunit">
    <text evidence="6">Heterooligomer composed of large and small subunits.</text>
</comment>
<accession>A0A1F6TGL2</accession>
<evidence type="ECO:0000256" key="4">
    <source>
        <dbReference type="ARBA" id="ARBA00022801"/>
    </source>
</evidence>
<evidence type="ECO:0000256" key="6">
    <source>
        <dbReference type="HAMAP-Rule" id="MF_00337"/>
    </source>
</evidence>